<feature type="region of interest" description="Disordered" evidence="1">
    <location>
        <begin position="369"/>
        <end position="393"/>
    </location>
</feature>
<dbReference type="EMBL" id="JAOVZO020000017">
    <property type="protein sequence ID" value="MDC8013464.1"/>
    <property type="molecule type" value="Genomic_DNA"/>
</dbReference>
<protein>
    <submittedName>
        <fullName evidence="2">Uncharacterized protein</fullName>
    </submittedName>
</protein>
<evidence type="ECO:0000313" key="2">
    <source>
        <dbReference type="EMBL" id="MDC8013464.1"/>
    </source>
</evidence>
<evidence type="ECO:0000313" key="3">
    <source>
        <dbReference type="Proteomes" id="UP001139971"/>
    </source>
</evidence>
<reference evidence="2" key="1">
    <citation type="submission" date="2023-02" db="EMBL/GenBank/DDBJ databases">
        <title>Tahibacter soli sp. nov. isolated from soil.</title>
        <authorList>
            <person name="Baek J.H."/>
            <person name="Lee J.K."/>
            <person name="Choi D.G."/>
            <person name="Jeon C.O."/>
        </authorList>
    </citation>
    <scope>NUCLEOTIDE SEQUENCE</scope>
    <source>
        <strain evidence="2">BL</strain>
    </source>
</reference>
<accession>A0A9X3YJE6</accession>
<dbReference type="AlphaFoldDB" id="A0A9X3YJE6"/>
<keyword evidence="3" id="KW-1185">Reference proteome</keyword>
<sequence length="393" mass="43212">MSITSLYLPAPVRRQFAHTPRDHARRDRAVEMFESGERLAAIGESIAYLIPGMATPDLVREPLCLVQGSARVRLHVDGDRFYLSAVLATLTPDSNATAALRHFVSSVAATGQLYQPRLRDDVVALEYSDRVALMHPLKLIELLQTTAKEASGHDAWLVDSFGVEASDREPIAPLAADEFDAACAIWDAHWAATEDMLDELRRRRSTALLNTIAAYANSQIEYALPLYGSLREDLSDADDVYADREEHPTKRQAALAQCVKEMRQRSRDELARCLGHARYAINPLHDGSPSLLTKVLSGAQRDQTIGDLNAAGRTLESALYQAVDYLYLLAYFAWPAAIAAALREPLDLASGRPLREAADVMRAHATNLVRAHGGEDDDERDEPADADTAGATR</sequence>
<name>A0A9X3YJE6_9GAMM</name>
<gene>
    <name evidence="2" type="ORF">OD750_013040</name>
</gene>
<feature type="compositionally biased region" description="Acidic residues" evidence="1">
    <location>
        <begin position="375"/>
        <end position="385"/>
    </location>
</feature>
<proteinExistence type="predicted"/>
<organism evidence="2 3">
    <name type="scientific">Tahibacter soli</name>
    <dbReference type="NCBI Taxonomy" id="2983605"/>
    <lineage>
        <taxon>Bacteria</taxon>
        <taxon>Pseudomonadati</taxon>
        <taxon>Pseudomonadota</taxon>
        <taxon>Gammaproteobacteria</taxon>
        <taxon>Lysobacterales</taxon>
        <taxon>Rhodanobacteraceae</taxon>
        <taxon>Tahibacter</taxon>
    </lineage>
</organism>
<dbReference type="Proteomes" id="UP001139971">
    <property type="component" value="Unassembled WGS sequence"/>
</dbReference>
<comment type="caution">
    <text evidence="2">The sequence shown here is derived from an EMBL/GenBank/DDBJ whole genome shotgun (WGS) entry which is preliminary data.</text>
</comment>
<evidence type="ECO:0000256" key="1">
    <source>
        <dbReference type="SAM" id="MobiDB-lite"/>
    </source>
</evidence>
<dbReference type="RefSeq" id="WP_263545671.1">
    <property type="nucleotide sequence ID" value="NZ_JAOVZO020000017.1"/>
</dbReference>